<dbReference type="Pfam" id="PF06983">
    <property type="entry name" value="3-dmu-9_3-mt"/>
    <property type="match status" value="1"/>
</dbReference>
<sequence length="160" mass="17956">MQQRITPYLWFDGQAEEAADRYVAIFRNSRILHVQRYGEHGPGTPGTAMVVEFELDGLRFAALNGGPQYHFTEATSFHVPCETQDEVDELWEKLTADGGEPGQCGWLKDRYGVSWQIVPTELPKLLGGPDPDASGRALQAMFKMRKLDIQALRDAYDGKP</sequence>
<comment type="caution">
    <text evidence="2">The sequence shown here is derived from an EMBL/GenBank/DDBJ whole genome shotgun (WGS) entry which is preliminary data.</text>
</comment>
<organism evidence="2 3">
    <name type="scientific">Plantactinospora siamensis</name>
    <dbReference type="NCBI Taxonomy" id="555372"/>
    <lineage>
        <taxon>Bacteria</taxon>
        <taxon>Bacillati</taxon>
        <taxon>Actinomycetota</taxon>
        <taxon>Actinomycetes</taxon>
        <taxon>Micromonosporales</taxon>
        <taxon>Micromonosporaceae</taxon>
        <taxon>Plantactinospora</taxon>
    </lineage>
</organism>
<evidence type="ECO:0000313" key="3">
    <source>
        <dbReference type="Proteomes" id="UP001589894"/>
    </source>
</evidence>
<dbReference type="SUPFAM" id="SSF54593">
    <property type="entry name" value="Glyoxalase/Bleomycin resistance protein/Dihydroxybiphenyl dioxygenase"/>
    <property type="match status" value="1"/>
</dbReference>
<dbReference type="PANTHER" id="PTHR33990">
    <property type="entry name" value="PROTEIN YJDN-RELATED"/>
    <property type="match status" value="1"/>
</dbReference>
<name>A0ABV6P052_9ACTN</name>
<dbReference type="InterPro" id="IPR029068">
    <property type="entry name" value="Glyas_Bleomycin-R_OHBP_Dase"/>
</dbReference>
<dbReference type="CDD" id="cd06588">
    <property type="entry name" value="PhnB_like"/>
    <property type="match status" value="1"/>
</dbReference>
<evidence type="ECO:0000313" key="2">
    <source>
        <dbReference type="EMBL" id="MFC0566402.1"/>
    </source>
</evidence>
<evidence type="ECO:0000259" key="1">
    <source>
        <dbReference type="Pfam" id="PF06983"/>
    </source>
</evidence>
<dbReference type="PIRSF" id="PIRSF021700">
    <property type="entry name" value="3_dmu_93_MTrfase"/>
    <property type="match status" value="1"/>
</dbReference>
<keyword evidence="3" id="KW-1185">Reference proteome</keyword>
<dbReference type="InterPro" id="IPR028973">
    <property type="entry name" value="PhnB-like"/>
</dbReference>
<protein>
    <submittedName>
        <fullName evidence="2">VOC family protein</fullName>
    </submittedName>
</protein>
<dbReference type="Proteomes" id="UP001589894">
    <property type="component" value="Unassembled WGS sequence"/>
</dbReference>
<accession>A0ABV6P052</accession>
<gene>
    <name evidence="2" type="ORF">ACFFHU_19965</name>
</gene>
<dbReference type="EMBL" id="JBHLUE010000016">
    <property type="protein sequence ID" value="MFC0566402.1"/>
    <property type="molecule type" value="Genomic_DNA"/>
</dbReference>
<dbReference type="Gene3D" id="3.10.180.10">
    <property type="entry name" value="2,3-Dihydroxybiphenyl 1,2-Dioxygenase, domain 1"/>
    <property type="match status" value="1"/>
</dbReference>
<dbReference type="RefSeq" id="WP_377341019.1">
    <property type="nucleotide sequence ID" value="NZ_JBHLUE010000016.1"/>
</dbReference>
<dbReference type="InterPro" id="IPR009725">
    <property type="entry name" value="3_dmu_93_MTrfase"/>
</dbReference>
<feature type="domain" description="PhnB-like" evidence="1">
    <location>
        <begin position="3"/>
        <end position="118"/>
    </location>
</feature>
<reference evidence="2 3" key="1">
    <citation type="submission" date="2024-09" db="EMBL/GenBank/DDBJ databases">
        <authorList>
            <person name="Sun Q."/>
            <person name="Mori K."/>
        </authorList>
    </citation>
    <scope>NUCLEOTIDE SEQUENCE [LARGE SCALE GENOMIC DNA]</scope>
    <source>
        <strain evidence="2 3">TBRC 2205</strain>
    </source>
</reference>
<proteinExistence type="predicted"/>
<dbReference type="PANTHER" id="PTHR33990:SF2">
    <property type="entry name" value="PHNB-LIKE DOMAIN-CONTAINING PROTEIN"/>
    <property type="match status" value="1"/>
</dbReference>